<evidence type="ECO:0000256" key="2">
    <source>
        <dbReference type="ARBA" id="ARBA00023315"/>
    </source>
</evidence>
<dbReference type="InterPro" id="IPR051504">
    <property type="entry name" value="Plant_metabolite_acyltrans"/>
</dbReference>
<organism evidence="3 4">
    <name type="scientific">Acacia crassicarpa</name>
    <name type="common">northern wattle</name>
    <dbReference type="NCBI Taxonomy" id="499986"/>
    <lineage>
        <taxon>Eukaryota</taxon>
        <taxon>Viridiplantae</taxon>
        <taxon>Streptophyta</taxon>
        <taxon>Embryophyta</taxon>
        <taxon>Tracheophyta</taxon>
        <taxon>Spermatophyta</taxon>
        <taxon>Magnoliopsida</taxon>
        <taxon>eudicotyledons</taxon>
        <taxon>Gunneridae</taxon>
        <taxon>Pentapetalae</taxon>
        <taxon>rosids</taxon>
        <taxon>fabids</taxon>
        <taxon>Fabales</taxon>
        <taxon>Fabaceae</taxon>
        <taxon>Caesalpinioideae</taxon>
        <taxon>mimosoid clade</taxon>
        <taxon>Acacieae</taxon>
        <taxon>Acacia</taxon>
    </lineage>
</organism>
<keyword evidence="1" id="KW-0808">Transferase</keyword>
<keyword evidence="2" id="KW-0012">Acyltransferase</keyword>
<comment type="caution">
    <text evidence="3">The sequence shown here is derived from an EMBL/GenBank/DDBJ whole genome shotgun (WGS) entry which is preliminary data.</text>
</comment>
<dbReference type="Gene3D" id="3.30.559.10">
    <property type="entry name" value="Chloramphenicol acetyltransferase-like domain"/>
    <property type="match status" value="2"/>
</dbReference>
<dbReference type="Pfam" id="PF02458">
    <property type="entry name" value="Transferase"/>
    <property type="match status" value="1"/>
</dbReference>
<accession>A0AAE1N8Q0</accession>
<evidence type="ECO:0000313" key="4">
    <source>
        <dbReference type="Proteomes" id="UP001293593"/>
    </source>
</evidence>
<proteinExistence type="predicted"/>
<reference evidence="3" key="1">
    <citation type="submission" date="2023-10" db="EMBL/GenBank/DDBJ databases">
        <title>Chromosome-level genome of the transformable northern wattle, Acacia crassicarpa.</title>
        <authorList>
            <person name="Massaro I."/>
            <person name="Sinha N.R."/>
            <person name="Poethig S."/>
            <person name="Leichty A.R."/>
        </authorList>
    </citation>
    <scope>NUCLEOTIDE SEQUENCE</scope>
    <source>
        <strain evidence="3">Acra3RX</strain>
        <tissue evidence="3">Leaf</tissue>
    </source>
</reference>
<evidence type="ECO:0008006" key="5">
    <source>
        <dbReference type="Google" id="ProtNLM"/>
    </source>
</evidence>
<gene>
    <name evidence="3" type="ORF">QN277_002209</name>
</gene>
<keyword evidence="4" id="KW-1185">Reference proteome</keyword>
<sequence>MSEGLRVNIIERSQVSAPPHSTSPTSLPLTFLDLPWLFFSPNQPLFFFDFPFSLTHFIAFTLPNLKLSLSLTLQHYFPFAGNFVPSLEPSKPHIVYSESNSVSLVVAESSDDFNYFCSNHARDVNSFHALVSNLKSEKKEIALMAIQVTVFPDSGICIGITYQNIIADGRTFHNFMNTWAAFCSSQDSSFPQKSLPFYDRGVIVDSHGLEEVFLKQYWRRKRTNFITVHDTKVKSSSLSDVVRATFLMGPTQMENIKRFIVSSCREKNESQPEHLSPYVLACAFLWVCMLKTQQITNNNSEDVRYKDPAYFGFIAGGMTRLQFPVPATYLGNCVGFGLASAMRGELLREDGIVVAARAIGGTIKKLDQGMLVGAEKWVSDWEGINGSELHVVATWSPKLKLYGTDFGWGGPRKIEEISIDKSRAISLISSRDVVGGMEIGLALPRDKMDSFTVFFNQGLVV</sequence>
<dbReference type="EMBL" id="JAWXYG010000001">
    <property type="protein sequence ID" value="KAK4285518.1"/>
    <property type="molecule type" value="Genomic_DNA"/>
</dbReference>
<dbReference type="Proteomes" id="UP001293593">
    <property type="component" value="Unassembled WGS sequence"/>
</dbReference>
<protein>
    <recommendedName>
        <fullName evidence="5">Anthocyanin 5-aromatic acyltransferase</fullName>
    </recommendedName>
</protein>
<dbReference type="PANTHER" id="PTHR31625">
    <property type="match status" value="1"/>
</dbReference>
<evidence type="ECO:0000313" key="3">
    <source>
        <dbReference type="EMBL" id="KAK4285518.1"/>
    </source>
</evidence>
<dbReference type="AlphaFoldDB" id="A0AAE1N8Q0"/>
<evidence type="ECO:0000256" key="1">
    <source>
        <dbReference type="ARBA" id="ARBA00022679"/>
    </source>
</evidence>
<dbReference type="GO" id="GO:0016747">
    <property type="term" value="F:acyltransferase activity, transferring groups other than amino-acyl groups"/>
    <property type="evidence" value="ECO:0007669"/>
    <property type="project" value="UniProtKB-ARBA"/>
</dbReference>
<name>A0AAE1N8Q0_9FABA</name>
<dbReference type="InterPro" id="IPR023213">
    <property type="entry name" value="CAT-like_dom_sf"/>
</dbReference>